<evidence type="ECO:0000313" key="10">
    <source>
        <dbReference type="Proteomes" id="UP000192247"/>
    </source>
</evidence>
<dbReference type="InterPro" id="IPR004710">
    <property type="entry name" value="Bilac:Na_transpt"/>
</dbReference>
<dbReference type="AlphaFoldDB" id="A0A1V9XBR0"/>
<dbReference type="EMBL" id="MNPL01015680">
    <property type="protein sequence ID" value="OQR70957.1"/>
    <property type="molecule type" value="Genomic_DNA"/>
</dbReference>
<feature type="transmembrane region" description="Helical" evidence="8">
    <location>
        <begin position="221"/>
        <end position="242"/>
    </location>
</feature>
<keyword evidence="5 8" id="KW-1133">Transmembrane helix</keyword>
<dbReference type="InterPro" id="IPR002657">
    <property type="entry name" value="BilAc:Na_symport/Acr3"/>
</dbReference>
<name>A0A1V9XBR0_9ACAR</name>
<dbReference type="Gene3D" id="1.20.1530.20">
    <property type="match status" value="1"/>
</dbReference>
<keyword evidence="6 8" id="KW-0472">Membrane</keyword>
<feature type="transmembrane region" description="Helical" evidence="8">
    <location>
        <begin position="119"/>
        <end position="141"/>
    </location>
</feature>
<evidence type="ECO:0000256" key="5">
    <source>
        <dbReference type="ARBA" id="ARBA00022989"/>
    </source>
</evidence>
<gene>
    <name evidence="9" type="ORF">BIW11_11287</name>
</gene>
<organism evidence="9 10">
    <name type="scientific">Tropilaelaps mercedesae</name>
    <dbReference type="NCBI Taxonomy" id="418985"/>
    <lineage>
        <taxon>Eukaryota</taxon>
        <taxon>Metazoa</taxon>
        <taxon>Ecdysozoa</taxon>
        <taxon>Arthropoda</taxon>
        <taxon>Chelicerata</taxon>
        <taxon>Arachnida</taxon>
        <taxon>Acari</taxon>
        <taxon>Parasitiformes</taxon>
        <taxon>Mesostigmata</taxon>
        <taxon>Gamasina</taxon>
        <taxon>Dermanyssoidea</taxon>
        <taxon>Laelapidae</taxon>
        <taxon>Tropilaelaps</taxon>
    </lineage>
</organism>
<evidence type="ECO:0000256" key="3">
    <source>
        <dbReference type="ARBA" id="ARBA00022692"/>
    </source>
</evidence>
<feature type="transmembrane region" description="Helical" evidence="8">
    <location>
        <begin position="88"/>
        <end position="113"/>
    </location>
</feature>
<dbReference type="InParanoid" id="A0A1V9XBR0"/>
<feature type="transmembrane region" description="Helical" evidence="8">
    <location>
        <begin position="61"/>
        <end position="81"/>
    </location>
</feature>
<proteinExistence type="inferred from homology"/>
<dbReference type="GO" id="GO:0016020">
    <property type="term" value="C:membrane"/>
    <property type="evidence" value="ECO:0007669"/>
    <property type="project" value="UniProtKB-SubCell"/>
</dbReference>
<dbReference type="PANTHER" id="PTHR10361:SF28">
    <property type="entry name" value="P3 PROTEIN-RELATED"/>
    <property type="match status" value="1"/>
</dbReference>
<comment type="similarity">
    <text evidence="2">Belongs to the bile acid:sodium symporter (BASS) (TC 2.A.28) family.</text>
</comment>
<keyword evidence="10" id="KW-1185">Reference proteome</keyword>
<feature type="transmembrane region" description="Helical" evidence="8">
    <location>
        <begin position="281"/>
        <end position="305"/>
    </location>
</feature>
<feature type="transmembrane region" description="Helical" evidence="8">
    <location>
        <begin position="162"/>
        <end position="180"/>
    </location>
</feature>
<keyword evidence="4" id="KW-0813">Transport</keyword>
<evidence type="ECO:0000256" key="8">
    <source>
        <dbReference type="SAM" id="Phobius"/>
    </source>
</evidence>
<evidence type="ECO:0000313" key="9">
    <source>
        <dbReference type="EMBL" id="OQR70957.1"/>
    </source>
</evidence>
<comment type="subcellular location">
    <subcellularLocation>
        <location evidence="1">Membrane</location>
        <topology evidence="1">Multi-pass membrane protein</topology>
    </subcellularLocation>
</comment>
<keyword evidence="4" id="KW-0769">Symport</keyword>
<evidence type="ECO:0000256" key="6">
    <source>
        <dbReference type="ARBA" id="ARBA00023136"/>
    </source>
</evidence>
<reference evidence="9 10" key="1">
    <citation type="journal article" date="2017" name="Gigascience">
        <title>Draft genome of the honey bee ectoparasitic mite, Tropilaelaps mercedesae, is shaped by the parasitic life history.</title>
        <authorList>
            <person name="Dong X."/>
            <person name="Armstrong S.D."/>
            <person name="Xia D."/>
            <person name="Makepeace B.L."/>
            <person name="Darby A.C."/>
            <person name="Kadowaki T."/>
        </authorList>
    </citation>
    <scope>NUCLEOTIDE SEQUENCE [LARGE SCALE GENOMIC DNA]</scope>
    <source>
        <strain evidence="9">Wuxi-XJTLU</strain>
    </source>
</reference>
<feature type="compositionally biased region" description="Polar residues" evidence="7">
    <location>
        <begin position="329"/>
        <end position="347"/>
    </location>
</feature>
<accession>A0A1V9XBR0</accession>
<dbReference type="Pfam" id="PF01758">
    <property type="entry name" value="SBF"/>
    <property type="match status" value="1"/>
</dbReference>
<dbReference type="OrthoDB" id="203097at2759"/>
<dbReference type="PANTHER" id="PTHR10361">
    <property type="entry name" value="SODIUM-BILE ACID COTRANSPORTER"/>
    <property type="match status" value="1"/>
</dbReference>
<feature type="region of interest" description="Disordered" evidence="7">
    <location>
        <begin position="327"/>
        <end position="347"/>
    </location>
</feature>
<feature type="transmembrane region" description="Helical" evidence="8">
    <location>
        <begin position="32"/>
        <end position="49"/>
    </location>
</feature>
<dbReference type="InterPro" id="IPR038770">
    <property type="entry name" value="Na+/solute_symporter_sf"/>
</dbReference>
<feature type="transmembrane region" description="Helical" evidence="8">
    <location>
        <begin position="186"/>
        <end position="209"/>
    </location>
</feature>
<evidence type="ECO:0000256" key="2">
    <source>
        <dbReference type="ARBA" id="ARBA00006528"/>
    </source>
</evidence>
<evidence type="ECO:0000256" key="4">
    <source>
        <dbReference type="ARBA" id="ARBA00022847"/>
    </source>
</evidence>
<dbReference type="GO" id="GO:0008508">
    <property type="term" value="F:bile acid:sodium symporter activity"/>
    <property type="evidence" value="ECO:0007669"/>
    <property type="project" value="TreeGrafter"/>
</dbReference>
<dbReference type="Proteomes" id="UP000192247">
    <property type="component" value="Unassembled WGS sequence"/>
</dbReference>
<comment type="caution">
    <text evidence="9">The sequence shown here is derived from an EMBL/GenBank/DDBJ whole genome shotgun (WGS) entry which is preliminary data.</text>
</comment>
<sequence>MIMNQATPEGAGLAWGLSTDPHWLKKYYDKSVLSILIIIMFSMGCTIQWKELTYHLSRPWSVLAGLFSQFVLLPAASFALMKAFSLQGYFALGMLILSCSPSGTTSNIFTYYLDGDVPLSISMTVCSTVVAMLMMPFNMWMYGHTLETGSGITIPYIKMVRSLAYITAPAGIGMLVFYKFPKLAPYITRLGSMAGFAMIGISQVMIFIIYPNIFTAVPVKLFIAVAILPVAGMLVGYLFAAITKRPNKARRTISIESGIQNVGMAITVVTLTIDKFQEQALVFPLCYSYCMLSMCVTGCIAYNVYTKFFAAKYEIDSEKKVPPQIAVDASTTSSSNAGLSAISVPSR</sequence>
<protein>
    <submittedName>
        <fullName evidence="9">Ileal sodium/bile acid cotransporter-like</fullName>
    </submittedName>
</protein>
<evidence type="ECO:0000256" key="7">
    <source>
        <dbReference type="SAM" id="MobiDB-lite"/>
    </source>
</evidence>
<evidence type="ECO:0000256" key="1">
    <source>
        <dbReference type="ARBA" id="ARBA00004141"/>
    </source>
</evidence>
<dbReference type="STRING" id="418985.A0A1V9XBR0"/>
<keyword evidence="3 8" id="KW-0812">Transmembrane</keyword>